<evidence type="ECO:0000313" key="2">
    <source>
        <dbReference type="EMBL" id="MBF6356706.1"/>
    </source>
</evidence>
<keyword evidence="3" id="KW-1185">Reference proteome</keyword>
<feature type="signal peptide" evidence="1">
    <location>
        <begin position="1"/>
        <end position="22"/>
    </location>
</feature>
<sequence length="81" mass="7783">MKRSITGLALAGALLFPGQLVAAGSAVAGPSTTVPAQASQVAGSSEVGCNLQCGPLMELWIALYEGLALGSSNGGGAPATP</sequence>
<accession>A0ABS0DE15</accession>
<dbReference type="EMBL" id="JADLQN010000003">
    <property type="protein sequence ID" value="MBF6356706.1"/>
    <property type="molecule type" value="Genomic_DNA"/>
</dbReference>
<organism evidence="2 3">
    <name type="scientific">Nocardia higoensis</name>
    <dbReference type="NCBI Taxonomy" id="228599"/>
    <lineage>
        <taxon>Bacteria</taxon>
        <taxon>Bacillati</taxon>
        <taxon>Actinomycetota</taxon>
        <taxon>Actinomycetes</taxon>
        <taxon>Mycobacteriales</taxon>
        <taxon>Nocardiaceae</taxon>
        <taxon>Nocardia</taxon>
    </lineage>
</organism>
<reference evidence="2 3" key="1">
    <citation type="submission" date="2020-10" db="EMBL/GenBank/DDBJ databases">
        <title>Identification of Nocardia species via Next-generation sequencing and recognition of intraspecies genetic diversity.</title>
        <authorList>
            <person name="Li P."/>
            <person name="Li P."/>
            <person name="Lu B."/>
        </authorList>
    </citation>
    <scope>NUCLEOTIDE SEQUENCE [LARGE SCALE GENOMIC DNA]</scope>
    <source>
        <strain evidence="2 3">BJ06-0143</strain>
    </source>
</reference>
<feature type="chain" id="PRO_5045597718" description="Secreted protein" evidence="1">
    <location>
        <begin position="23"/>
        <end position="81"/>
    </location>
</feature>
<comment type="caution">
    <text evidence="2">The sequence shown here is derived from an EMBL/GenBank/DDBJ whole genome shotgun (WGS) entry which is preliminary data.</text>
</comment>
<keyword evidence="1" id="KW-0732">Signal</keyword>
<evidence type="ECO:0000313" key="3">
    <source>
        <dbReference type="Proteomes" id="UP000707731"/>
    </source>
</evidence>
<dbReference type="Proteomes" id="UP000707731">
    <property type="component" value="Unassembled WGS sequence"/>
</dbReference>
<dbReference type="RefSeq" id="WP_195003537.1">
    <property type="nucleotide sequence ID" value="NZ_JADLQN010000003.1"/>
</dbReference>
<evidence type="ECO:0008006" key="4">
    <source>
        <dbReference type="Google" id="ProtNLM"/>
    </source>
</evidence>
<gene>
    <name evidence="2" type="ORF">IU449_19510</name>
</gene>
<evidence type="ECO:0000256" key="1">
    <source>
        <dbReference type="SAM" id="SignalP"/>
    </source>
</evidence>
<name>A0ABS0DE15_9NOCA</name>
<protein>
    <recommendedName>
        <fullName evidence="4">Secreted protein</fullName>
    </recommendedName>
</protein>
<proteinExistence type="predicted"/>